<dbReference type="GO" id="GO:0000166">
    <property type="term" value="F:nucleotide binding"/>
    <property type="evidence" value="ECO:0007669"/>
    <property type="project" value="UniProtKB-KW"/>
</dbReference>
<dbReference type="PANTHER" id="PTHR12395">
    <property type="entry name" value="DOM-3 RELATED"/>
    <property type="match status" value="1"/>
</dbReference>
<proteinExistence type="inferred from homology"/>
<keyword evidence="5" id="KW-1185">Reference proteome</keyword>
<comment type="cofactor">
    <cofactor evidence="2">
        <name>a divalent metal cation</name>
        <dbReference type="ChEBI" id="CHEBI:60240"/>
    </cofactor>
</comment>
<keyword evidence="2" id="KW-0479">Metal-binding</keyword>
<reference evidence="4" key="1">
    <citation type="submission" date="2022-08" db="UniProtKB">
        <authorList>
            <consortium name="EnsemblMetazoa"/>
        </authorList>
    </citation>
    <scope>IDENTIFICATION</scope>
    <source>
        <strain evidence="4">05x7-T-G4-1.051#20</strain>
    </source>
</reference>
<dbReference type="OrthoDB" id="10051938at2759"/>
<dbReference type="PANTHER" id="PTHR12395:SF9">
    <property type="entry name" value="DECAPPING AND EXORIBONUCLEASE PROTEIN"/>
    <property type="match status" value="1"/>
</dbReference>
<dbReference type="EC" id="3.6.1.-" evidence="2"/>
<comment type="similarity">
    <text evidence="1 2">Belongs to the DXO/Dom3Z family.</text>
</comment>
<name>A0A8W8N920_MAGGI</name>
<evidence type="ECO:0000313" key="4">
    <source>
        <dbReference type="EnsemblMetazoa" id="G486.1:cds"/>
    </source>
</evidence>
<dbReference type="GO" id="GO:0005829">
    <property type="term" value="C:cytosol"/>
    <property type="evidence" value="ECO:0007669"/>
    <property type="project" value="TreeGrafter"/>
</dbReference>
<keyword evidence="2" id="KW-0547">Nucleotide-binding</keyword>
<dbReference type="Proteomes" id="UP000005408">
    <property type="component" value="Unassembled WGS sequence"/>
</dbReference>
<dbReference type="GO" id="GO:0000956">
    <property type="term" value="P:nuclear-transcribed mRNA catabolic process"/>
    <property type="evidence" value="ECO:0007669"/>
    <property type="project" value="TreeGrafter"/>
</dbReference>
<dbReference type="GO" id="GO:0110155">
    <property type="term" value="P:NAD-cap decapping"/>
    <property type="evidence" value="ECO:0007669"/>
    <property type="project" value="TreeGrafter"/>
</dbReference>
<dbReference type="GO" id="GO:0046872">
    <property type="term" value="F:metal ion binding"/>
    <property type="evidence" value="ECO:0007669"/>
    <property type="project" value="UniProtKB-KW"/>
</dbReference>
<sequence>MKRSYGGVDDSSRDNKIKYARTEPALKTRPVAVFKGDGNFPYFRQPTEIGSLSLDIKRNFHNDRSMLKHYVPPNDIHKVRFDLTKGYHNFIEKDETFKEYINDILKWINCNRDKFLLEEEKKKSVEEKNQIRNLHTDFVCWRGLLTKLLCTPFENREGWLIAVTLYQGTHYLCEFDTESRKRQKQEMSERQKEMAYWGWKFEQYVTADKPDGLPKTDEPVNNCEAFCTVVRSRLEKHSLLFSGEVDAIDLQAKEPCKYVEFKTTRQLDSYRQERNFIKFKLIKWWAQSFLVGIPTIICGYRDDGGVVRSLEKIETLKIPQRAKDERDGWDPVVCFNFLDKFLSHVKRTCTKDDSKTVYLFEWTPPGDITCSLQNPGSEFQFLPTWYTENG</sequence>
<comment type="function">
    <text evidence="2">Decapping enzyme for NAD-capped RNAs: specifically hydrolyzes the nicotinamide adenine dinucleotide (NAD) cap from a subset of RNAs by removing the entire NAD moiety from the 5'-end of an NAD-capped RNA.</text>
</comment>
<dbReference type="EnsemblMetazoa" id="G486.1">
    <property type="protein sequence ID" value="G486.1:cds"/>
    <property type="gene ID" value="G486"/>
</dbReference>
<dbReference type="GO" id="GO:0005634">
    <property type="term" value="C:nucleus"/>
    <property type="evidence" value="ECO:0007669"/>
    <property type="project" value="UniProtKB-SubCell"/>
</dbReference>
<dbReference type="InterPro" id="IPR039039">
    <property type="entry name" value="RAI1-like_fam"/>
</dbReference>
<dbReference type="GO" id="GO:0034353">
    <property type="term" value="F:mRNA 5'-diphosphatase activity"/>
    <property type="evidence" value="ECO:0007669"/>
    <property type="project" value="TreeGrafter"/>
</dbReference>
<dbReference type="EnsemblMetazoa" id="G486.2">
    <property type="protein sequence ID" value="G486.2:cds"/>
    <property type="gene ID" value="G486"/>
</dbReference>
<evidence type="ECO:0000259" key="3">
    <source>
        <dbReference type="Pfam" id="PF08652"/>
    </source>
</evidence>
<keyword evidence="2" id="KW-0694">RNA-binding</keyword>
<dbReference type="GO" id="GO:0003723">
    <property type="term" value="F:RNA binding"/>
    <property type="evidence" value="ECO:0007669"/>
    <property type="project" value="UniProtKB-KW"/>
</dbReference>
<dbReference type="InterPro" id="IPR013961">
    <property type="entry name" value="RAI1"/>
</dbReference>
<keyword evidence="2" id="KW-0540">Nuclease</keyword>
<evidence type="ECO:0000256" key="2">
    <source>
        <dbReference type="RuleBase" id="RU367113"/>
    </source>
</evidence>
<comment type="subcellular location">
    <subcellularLocation>
        <location evidence="2">Nucleus</location>
    </subcellularLocation>
</comment>
<feature type="domain" description="RAI1-like" evidence="3">
    <location>
        <begin position="44"/>
        <end position="386"/>
    </location>
</feature>
<dbReference type="Pfam" id="PF08652">
    <property type="entry name" value="RAI1"/>
    <property type="match status" value="1"/>
</dbReference>
<dbReference type="AlphaFoldDB" id="A0A8W8N920"/>
<evidence type="ECO:0000313" key="5">
    <source>
        <dbReference type="Proteomes" id="UP000005408"/>
    </source>
</evidence>
<organism evidence="4 5">
    <name type="scientific">Magallana gigas</name>
    <name type="common">Pacific oyster</name>
    <name type="synonym">Crassostrea gigas</name>
    <dbReference type="NCBI Taxonomy" id="29159"/>
    <lineage>
        <taxon>Eukaryota</taxon>
        <taxon>Metazoa</taxon>
        <taxon>Spiralia</taxon>
        <taxon>Lophotrochozoa</taxon>
        <taxon>Mollusca</taxon>
        <taxon>Bivalvia</taxon>
        <taxon>Autobranchia</taxon>
        <taxon>Pteriomorphia</taxon>
        <taxon>Ostreida</taxon>
        <taxon>Ostreoidea</taxon>
        <taxon>Ostreidae</taxon>
        <taxon>Magallana</taxon>
    </lineage>
</organism>
<protein>
    <recommendedName>
        <fullName evidence="2">Decapping nuclease</fullName>
        <ecNumber evidence="2">3.6.1.-</ecNumber>
    </recommendedName>
</protein>
<dbReference type="OMA" id="VVTWRGH"/>
<dbReference type="GO" id="GO:0004518">
    <property type="term" value="F:nuclease activity"/>
    <property type="evidence" value="ECO:0007669"/>
    <property type="project" value="UniProtKB-KW"/>
</dbReference>
<keyword evidence="2" id="KW-0378">Hydrolase</keyword>
<keyword evidence="2" id="KW-0539">Nucleus</keyword>
<evidence type="ECO:0000256" key="1">
    <source>
        <dbReference type="ARBA" id="ARBA00006562"/>
    </source>
</evidence>
<accession>A0A8W8N920</accession>